<organism evidence="3 5">
    <name type="scientific">Pseudoalteromonas rubra</name>
    <dbReference type="NCBI Taxonomy" id="43658"/>
    <lineage>
        <taxon>Bacteria</taxon>
        <taxon>Pseudomonadati</taxon>
        <taxon>Pseudomonadota</taxon>
        <taxon>Gammaproteobacteria</taxon>
        <taxon>Alteromonadales</taxon>
        <taxon>Pseudoalteromonadaceae</taxon>
        <taxon>Pseudoalteromonas</taxon>
    </lineage>
</organism>
<dbReference type="Proteomes" id="UP000292345">
    <property type="component" value="Unassembled WGS sequence"/>
</dbReference>
<protein>
    <submittedName>
        <fullName evidence="3">ATPase AAA</fullName>
    </submittedName>
    <submittedName>
        <fullName evidence="4">DUF2075 domain-containing protein</fullName>
    </submittedName>
</protein>
<dbReference type="OrthoDB" id="9780149at2"/>
<dbReference type="Gene3D" id="3.40.50.300">
    <property type="entry name" value="P-loop containing nucleotide triphosphate hydrolases"/>
    <property type="match status" value="1"/>
</dbReference>
<evidence type="ECO:0000313" key="5">
    <source>
        <dbReference type="Proteomes" id="UP000033452"/>
    </source>
</evidence>
<dbReference type="EMBL" id="PPUZ01000010">
    <property type="protein sequence ID" value="RZM84299.1"/>
    <property type="molecule type" value="Genomic_DNA"/>
</dbReference>
<feature type="domain" description="AAA+ ATPase" evidence="2">
    <location>
        <begin position="42"/>
        <end position="196"/>
    </location>
</feature>
<dbReference type="InterPro" id="IPR052026">
    <property type="entry name" value="ExeA_AAA_ATPase_DNA-bind"/>
</dbReference>
<evidence type="ECO:0000256" key="1">
    <source>
        <dbReference type="SAM" id="Phobius"/>
    </source>
</evidence>
<evidence type="ECO:0000259" key="2">
    <source>
        <dbReference type="SMART" id="SM00382"/>
    </source>
</evidence>
<dbReference type="PATRIC" id="fig|43658.5.peg.765"/>
<proteinExistence type="predicted"/>
<reference evidence="4 6" key="2">
    <citation type="submission" date="2018-01" db="EMBL/GenBank/DDBJ databases">
        <title>Co-occurrence of chitin degradation, pigmentation and bioactivity in marine Pseudoalteromonas.</title>
        <authorList>
            <person name="Paulsen S."/>
            <person name="Gram L."/>
            <person name="Machado H."/>
        </authorList>
    </citation>
    <scope>NUCLEOTIDE SEQUENCE [LARGE SCALE GENOMIC DNA]</scope>
    <source>
        <strain evidence="4 6">S1946</strain>
    </source>
</reference>
<dbReference type="SMART" id="SM00382">
    <property type="entry name" value="AAA"/>
    <property type="match status" value="1"/>
</dbReference>
<dbReference type="PANTHER" id="PTHR35894">
    <property type="entry name" value="GENERAL SECRETION PATHWAY PROTEIN A-RELATED"/>
    <property type="match status" value="1"/>
</dbReference>
<dbReference type="InterPro" id="IPR027417">
    <property type="entry name" value="P-loop_NTPase"/>
</dbReference>
<keyword evidence="1" id="KW-0812">Transmembrane</keyword>
<dbReference type="EMBL" id="JXYA01000006">
    <property type="protein sequence ID" value="KJZ12171.1"/>
    <property type="molecule type" value="Genomic_DNA"/>
</dbReference>
<reference evidence="3 5" key="1">
    <citation type="journal article" date="2015" name="BMC Genomics">
        <title>Genome mining reveals unlocked bioactive potential of marine Gram-negative bacteria.</title>
        <authorList>
            <person name="Machado H."/>
            <person name="Sonnenschein E.C."/>
            <person name="Melchiorsen J."/>
            <person name="Gram L."/>
        </authorList>
    </citation>
    <scope>NUCLEOTIDE SEQUENCE [LARGE SCALE GENOMIC DNA]</scope>
    <source>
        <strain evidence="3 5">S2471</strain>
    </source>
</reference>
<dbReference type="InterPro" id="IPR003593">
    <property type="entry name" value="AAA+_ATPase"/>
</dbReference>
<sequence length="304" mass="33770">MYLRYFGLTEKPFSIAPNPEFLFLSERHKEALAHLTYGLGDAGGFVLLTGEVGTGKTTVTRSMLAQLPESTQVAFILNPALSEMELLASICDELNIDYDAQNATLKSLTDVIKARLLDNHQRGGHTMLIIDEAQHLAAEVLEQLRLLTNLETDHKKLLQIVLVGQPELQQLLKRNELRQLAQRITARYHLLPLTESQVFAYVKHRLNKAGCQSSLFEPQAIAYMHQVTAGIPRLINLLADRCLLGAYSAQQQVVTKTIAMQAAKEALPLDLVPQSGEKKVNMPVLVSGWVAAMFMCGFGLSYIF</sequence>
<keyword evidence="1" id="KW-1133">Transmembrane helix</keyword>
<name>A0A0F4QWS6_9GAMM</name>
<dbReference type="RefSeq" id="WP_046003605.1">
    <property type="nucleotide sequence ID" value="NZ_JXYA01000006.1"/>
</dbReference>
<feature type="transmembrane region" description="Helical" evidence="1">
    <location>
        <begin position="284"/>
        <end position="303"/>
    </location>
</feature>
<evidence type="ECO:0000313" key="4">
    <source>
        <dbReference type="EMBL" id="RZM84299.1"/>
    </source>
</evidence>
<dbReference type="CDD" id="cd00009">
    <property type="entry name" value="AAA"/>
    <property type="match status" value="1"/>
</dbReference>
<dbReference type="GO" id="GO:0016887">
    <property type="term" value="F:ATP hydrolysis activity"/>
    <property type="evidence" value="ECO:0007669"/>
    <property type="project" value="InterPro"/>
</dbReference>
<dbReference type="InterPro" id="IPR049945">
    <property type="entry name" value="AAA_22"/>
</dbReference>
<dbReference type="Proteomes" id="UP000033452">
    <property type="component" value="Unassembled WGS sequence"/>
</dbReference>
<evidence type="ECO:0000313" key="3">
    <source>
        <dbReference type="EMBL" id="KJZ12171.1"/>
    </source>
</evidence>
<keyword evidence="5" id="KW-1185">Reference proteome</keyword>
<dbReference type="PANTHER" id="PTHR35894:SF1">
    <property type="entry name" value="PHOSPHORIBULOKINASE _ URIDINE KINASE FAMILY"/>
    <property type="match status" value="1"/>
</dbReference>
<evidence type="ECO:0000313" key="6">
    <source>
        <dbReference type="Proteomes" id="UP000292345"/>
    </source>
</evidence>
<dbReference type="Pfam" id="PF13401">
    <property type="entry name" value="AAA_22"/>
    <property type="match status" value="1"/>
</dbReference>
<dbReference type="SUPFAM" id="SSF52540">
    <property type="entry name" value="P-loop containing nucleoside triphosphate hydrolases"/>
    <property type="match status" value="1"/>
</dbReference>
<gene>
    <name evidence="4" type="ORF">C3B51_04100</name>
    <name evidence="3" type="ORF">TW77_03655</name>
</gene>
<keyword evidence="1" id="KW-0472">Membrane</keyword>
<accession>A0A0F4QWS6</accession>
<dbReference type="AlphaFoldDB" id="A0A0F4QWS6"/>
<comment type="caution">
    <text evidence="3">The sequence shown here is derived from an EMBL/GenBank/DDBJ whole genome shotgun (WGS) entry which is preliminary data.</text>
</comment>